<dbReference type="PANTHER" id="PTHR34719">
    <property type="entry name" value="NICKEL-RESPONSIVE REGULATOR"/>
    <property type="match status" value="1"/>
</dbReference>
<dbReference type="RefSeq" id="WP_266086570.1">
    <property type="nucleotide sequence ID" value="NZ_RKLV01000004.1"/>
</dbReference>
<dbReference type="PANTHER" id="PTHR34719:SF3">
    <property type="entry name" value="NICKEL-RESPONSIVE REGULATOR-RELATED"/>
    <property type="match status" value="1"/>
</dbReference>
<dbReference type="InterPro" id="IPR027271">
    <property type="entry name" value="Acetolactate_synth/TF_NikR_C"/>
</dbReference>
<dbReference type="GO" id="GO:0006355">
    <property type="term" value="P:regulation of DNA-templated transcription"/>
    <property type="evidence" value="ECO:0007669"/>
    <property type="project" value="InterPro"/>
</dbReference>
<dbReference type="SUPFAM" id="SSF47598">
    <property type="entry name" value="Ribbon-helix-helix"/>
    <property type="match status" value="1"/>
</dbReference>
<dbReference type="EMBL" id="RKLV01000004">
    <property type="protein sequence ID" value="MCX2818729.1"/>
    <property type="molecule type" value="Genomic_DNA"/>
</dbReference>
<keyword evidence="6" id="KW-1185">Reference proteome</keyword>
<evidence type="ECO:0000259" key="4">
    <source>
        <dbReference type="Pfam" id="PF08753"/>
    </source>
</evidence>
<protein>
    <submittedName>
        <fullName evidence="5">CopG family ribbon-helix-helix protein</fullName>
    </submittedName>
</protein>
<gene>
    <name evidence="5" type="ORF">EGH25_05105</name>
</gene>
<dbReference type="Gene3D" id="1.10.1220.10">
    <property type="entry name" value="Met repressor-like"/>
    <property type="match status" value="1"/>
</dbReference>
<dbReference type="SUPFAM" id="SSF55021">
    <property type="entry name" value="ACT-like"/>
    <property type="match status" value="1"/>
</dbReference>
<keyword evidence="3" id="KW-0804">Transcription</keyword>
<dbReference type="InterPro" id="IPR014864">
    <property type="entry name" value="TF_NikR_Ni-bd_C"/>
</dbReference>
<dbReference type="GO" id="GO:0003677">
    <property type="term" value="F:DNA binding"/>
    <property type="evidence" value="ECO:0007669"/>
    <property type="project" value="TreeGrafter"/>
</dbReference>
<name>A0A9Q4C4D0_9EURY</name>
<organism evidence="5 6">
    <name type="scientific">Halorutilus salinus</name>
    <dbReference type="NCBI Taxonomy" id="2487751"/>
    <lineage>
        <taxon>Archaea</taxon>
        <taxon>Methanobacteriati</taxon>
        <taxon>Methanobacteriota</taxon>
        <taxon>Stenosarchaea group</taxon>
        <taxon>Halobacteria</taxon>
        <taxon>Halorutilales</taxon>
        <taxon>Halorutilaceae</taxon>
        <taxon>Halorutilus</taxon>
    </lineage>
</organism>
<reference evidence="5" key="1">
    <citation type="submission" date="2022-09" db="EMBL/GenBank/DDBJ databases">
        <title>Haloadaptaus new haloarchaeum isolated from saline soil.</title>
        <authorList>
            <person name="Duran-Viseras A."/>
            <person name="Sanchez-Porro C."/>
            <person name="Ventosa A."/>
        </authorList>
    </citation>
    <scope>NUCLEOTIDE SEQUENCE</scope>
    <source>
        <strain evidence="5">F3-133</strain>
    </source>
</reference>
<evidence type="ECO:0000256" key="3">
    <source>
        <dbReference type="ARBA" id="ARBA00023163"/>
    </source>
</evidence>
<dbReference type="CDD" id="cd22231">
    <property type="entry name" value="RHH_NikR_HicB-like"/>
    <property type="match status" value="1"/>
</dbReference>
<accession>A0A9Q4C4D0</accession>
<keyword evidence="2" id="KW-0238">DNA-binding</keyword>
<evidence type="ECO:0000313" key="5">
    <source>
        <dbReference type="EMBL" id="MCX2818729.1"/>
    </source>
</evidence>
<dbReference type="Pfam" id="PF08753">
    <property type="entry name" value="NikR_C"/>
    <property type="match status" value="1"/>
</dbReference>
<dbReference type="InterPro" id="IPR010985">
    <property type="entry name" value="Ribbon_hlx_hlx"/>
</dbReference>
<dbReference type="Proteomes" id="UP001149411">
    <property type="component" value="Unassembled WGS sequence"/>
</dbReference>
<sequence length="136" mass="14868">MAVISISLPDTLLSEVEDKVDRHGYSGRSDLTREALRSFIQEFDADAKLDGEVIATVTVVFREDSEVESTVSSLRHDYGGSVIGSSHSCIDEDRCMEVLVVRSDIEEVNEIVGRVRSTDGAVSTDYTAKPLGEISQ</sequence>
<dbReference type="InterPro" id="IPR050192">
    <property type="entry name" value="CopG/NikR_regulator"/>
</dbReference>
<comment type="caution">
    <text evidence="5">The sequence shown here is derived from an EMBL/GenBank/DDBJ whole genome shotgun (WGS) entry which is preliminary data.</text>
</comment>
<dbReference type="Gene3D" id="3.30.70.1150">
    <property type="entry name" value="ACT-like. Chain A, domain 2"/>
    <property type="match status" value="1"/>
</dbReference>
<dbReference type="InterPro" id="IPR013321">
    <property type="entry name" value="Arc_rbn_hlx_hlx"/>
</dbReference>
<keyword evidence="1" id="KW-0805">Transcription regulation</keyword>
<evidence type="ECO:0000256" key="1">
    <source>
        <dbReference type="ARBA" id="ARBA00023015"/>
    </source>
</evidence>
<dbReference type="InterPro" id="IPR045865">
    <property type="entry name" value="ACT-like_dom_sf"/>
</dbReference>
<feature type="domain" description="Transcription factor NikR nickel binding C-terminal" evidence="4">
    <location>
        <begin position="54"/>
        <end position="126"/>
    </location>
</feature>
<proteinExistence type="predicted"/>
<evidence type="ECO:0000256" key="2">
    <source>
        <dbReference type="ARBA" id="ARBA00023125"/>
    </source>
</evidence>
<evidence type="ECO:0000313" key="6">
    <source>
        <dbReference type="Proteomes" id="UP001149411"/>
    </source>
</evidence>
<dbReference type="AlphaFoldDB" id="A0A9Q4C4D0"/>